<dbReference type="SUPFAM" id="SSF75217">
    <property type="entry name" value="alpha/beta knot"/>
    <property type="match status" value="1"/>
</dbReference>
<dbReference type="PANTHER" id="PTHR33603">
    <property type="entry name" value="METHYLTRANSFERASE"/>
    <property type="match status" value="1"/>
</dbReference>
<keyword evidence="5" id="KW-0698">rRNA processing</keyword>
<sequence>MKLIAVGRMKDKSEQALVARYLKRLRPKLDIVELADGRGSPDEIKRREAQAILAACPDQAFLVALDEAGRAFDSLAFSAAIADWSALGRPLCFVIGGAEGLDASVIQRADAKLTFGTLTWPHMLVRIMLVEQIYRAQAIAAGHPYHRGGRP</sequence>
<dbReference type="Proteomes" id="UP000075526">
    <property type="component" value="Unassembled WGS sequence"/>
</dbReference>
<feature type="binding site" evidence="5">
    <location>
        <begin position="115"/>
        <end position="120"/>
    </location>
    <ligand>
        <name>S-adenosyl-L-methionine</name>
        <dbReference type="ChEBI" id="CHEBI:59789"/>
    </ligand>
</feature>
<dbReference type="EMBL" id="LHZF01000163">
    <property type="protein sequence ID" value="KXV15878.1"/>
    <property type="molecule type" value="Genomic_DNA"/>
</dbReference>
<evidence type="ECO:0000256" key="4">
    <source>
        <dbReference type="ARBA" id="ARBA00038303"/>
    </source>
</evidence>
<evidence type="ECO:0000256" key="3">
    <source>
        <dbReference type="ARBA" id="ARBA00022691"/>
    </source>
</evidence>
<comment type="subcellular location">
    <subcellularLocation>
        <location evidence="5">Cytoplasm</location>
    </subcellularLocation>
</comment>
<feature type="binding site" evidence="5">
    <location>
        <position position="65"/>
    </location>
    <ligand>
        <name>S-adenosyl-L-methionine</name>
        <dbReference type="ChEBI" id="CHEBI:59789"/>
    </ligand>
</feature>
<dbReference type="InterPro" id="IPR029026">
    <property type="entry name" value="tRNA_m1G_MTases_N"/>
</dbReference>
<dbReference type="EC" id="2.1.1.177" evidence="5"/>
<reference evidence="6 7" key="1">
    <citation type="submission" date="2015-06" db="EMBL/GenBank/DDBJ databases">
        <title>Improved classification and identification of acetic acid bacteria using matrix-assisted laser desorption/ionization time-of-flight mass spectrometry; Gluconobacter nephelii and Gluconobacter uchimurae are later heterotypic synonyms of Gluconobacter japonicus and Gluconobacter oxydans, respectively.</title>
        <authorList>
            <person name="Li L."/>
            <person name="Cleenwerck I."/>
            <person name="De Vuyst L."/>
            <person name="Vandamme P."/>
        </authorList>
    </citation>
    <scope>NUCLEOTIDE SEQUENCE [LARGE SCALE GENOMIC DNA]</scope>
    <source>
        <strain evidence="6 7">LMG 1552</strain>
    </source>
</reference>
<dbReference type="PATRIC" id="fig|178901.13.peg.2025"/>
<dbReference type="CDD" id="cd18081">
    <property type="entry name" value="RlmH-like"/>
    <property type="match status" value="1"/>
</dbReference>
<dbReference type="GO" id="GO:0005737">
    <property type="term" value="C:cytoplasm"/>
    <property type="evidence" value="ECO:0007669"/>
    <property type="project" value="UniProtKB-SubCell"/>
</dbReference>
<evidence type="ECO:0000313" key="7">
    <source>
        <dbReference type="Proteomes" id="UP000075526"/>
    </source>
</evidence>
<dbReference type="Pfam" id="PF02590">
    <property type="entry name" value="SPOUT_MTase"/>
    <property type="match status" value="1"/>
</dbReference>
<organism evidence="6 7">
    <name type="scientific">Acetobacter malorum</name>
    <dbReference type="NCBI Taxonomy" id="178901"/>
    <lineage>
        <taxon>Bacteria</taxon>
        <taxon>Pseudomonadati</taxon>
        <taxon>Pseudomonadota</taxon>
        <taxon>Alphaproteobacteria</taxon>
        <taxon>Acetobacterales</taxon>
        <taxon>Acetobacteraceae</taxon>
        <taxon>Acetobacter</taxon>
    </lineage>
</organism>
<gene>
    <name evidence="5" type="primary">rlmH</name>
    <name evidence="6" type="ORF">AD933_08080</name>
</gene>
<comment type="function">
    <text evidence="5">Specifically methylates the pseudouridine at position 1915 (m3Psi1915) in 23S rRNA.</text>
</comment>
<accession>A0A149RNU4</accession>
<comment type="subunit">
    <text evidence="5">Homodimer.</text>
</comment>
<dbReference type="HAMAP" id="MF_00658">
    <property type="entry name" value="23SrRNA_methyltr_H"/>
    <property type="match status" value="1"/>
</dbReference>
<comment type="caution">
    <text evidence="6">The sequence shown here is derived from an EMBL/GenBank/DDBJ whole genome shotgun (WGS) entry which is preliminary data.</text>
</comment>
<comment type="catalytic activity">
    <reaction evidence="5">
        <text>pseudouridine(1915) in 23S rRNA + S-adenosyl-L-methionine = N(3)-methylpseudouridine(1915) in 23S rRNA + S-adenosyl-L-homocysteine + H(+)</text>
        <dbReference type="Rhea" id="RHEA:42752"/>
        <dbReference type="Rhea" id="RHEA-COMP:10221"/>
        <dbReference type="Rhea" id="RHEA-COMP:10222"/>
        <dbReference type="ChEBI" id="CHEBI:15378"/>
        <dbReference type="ChEBI" id="CHEBI:57856"/>
        <dbReference type="ChEBI" id="CHEBI:59789"/>
        <dbReference type="ChEBI" id="CHEBI:65314"/>
        <dbReference type="ChEBI" id="CHEBI:74486"/>
        <dbReference type="EC" id="2.1.1.177"/>
    </reaction>
</comment>
<dbReference type="PIRSF" id="PIRSF004505">
    <property type="entry name" value="MT_bac"/>
    <property type="match status" value="1"/>
</dbReference>
<feature type="binding site" evidence="5">
    <location>
        <position position="96"/>
    </location>
    <ligand>
        <name>S-adenosyl-L-methionine</name>
        <dbReference type="ChEBI" id="CHEBI:59789"/>
    </ligand>
</feature>
<keyword evidence="1 5" id="KW-0489">Methyltransferase</keyword>
<dbReference type="Gene3D" id="3.40.1280.10">
    <property type="match status" value="1"/>
</dbReference>
<protein>
    <recommendedName>
        <fullName evidence="5">Ribosomal RNA large subunit methyltransferase H</fullName>
        <ecNumber evidence="5">2.1.1.177</ecNumber>
    </recommendedName>
    <alternativeName>
        <fullName evidence="5">23S rRNA (pseudouridine1915-N3)-methyltransferase</fullName>
    </alternativeName>
    <alternativeName>
        <fullName evidence="5">23S rRNA m3Psi1915 methyltransferase</fullName>
    </alternativeName>
    <alternativeName>
        <fullName evidence="5">rRNA (pseudouridine-N3-)-methyltransferase RlmH</fullName>
    </alternativeName>
</protein>
<dbReference type="InterPro" id="IPR029028">
    <property type="entry name" value="Alpha/beta_knot_MTases"/>
</dbReference>
<dbReference type="InterPro" id="IPR003742">
    <property type="entry name" value="RlmH-like"/>
</dbReference>
<name>A0A149RNU4_9PROT</name>
<evidence type="ECO:0000313" key="6">
    <source>
        <dbReference type="EMBL" id="KXV15878.1"/>
    </source>
</evidence>
<evidence type="ECO:0000256" key="1">
    <source>
        <dbReference type="ARBA" id="ARBA00022603"/>
    </source>
</evidence>
<keyword evidence="5" id="KW-0963">Cytoplasm</keyword>
<evidence type="ECO:0000256" key="2">
    <source>
        <dbReference type="ARBA" id="ARBA00022679"/>
    </source>
</evidence>
<dbReference type="RefSeq" id="WP_061508234.1">
    <property type="nucleotide sequence ID" value="NZ_LHZF01000163.1"/>
</dbReference>
<comment type="similarity">
    <text evidence="4 5">Belongs to the RNA methyltransferase RlmH family.</text>
</comment>
<dbReference type="PANTHER" id="PTHR33603:SF1">
    <property type="entry name" value="RIBOSOMAL RNA LARGE SUBUNIT METHYLTRANSFERASE H"/>
    <property type="match status" value="1"/>
</dbReference>
<dbReference type="GO" id="GO:0070038">
    <property type="term" value="F:rRNA (pseudouridine-N3-)-methyltransferase activity"/>
    <property type="evidence" value="ECO:0007669"/>
    <property type="project" value="UniProtKB-UniRule"/>
</dbReference>
<keyword evidence="2 5" id="KW-0808">Transferase</keyword>
<dbReference type="AlphaFoldDB" id="A0A149RNU4"/>
<keyword evidence="3 5" id="KW-0949">S-adenosyl-L-methionine</keyword>
<proteinExistence type="inferred from homology"/>
<evidence type="ECO:0000256" key="5">
    <source>
        <dbReference type="HAMAP-Rule" id="MF_00658"/>
    </source>
</evidence>